<proteinExistence type="predicted"/>
<evidence type="ECO:0000256" key="1">
    <source>
        <dbReference type="ARBA" id="ARBA00004167"/>
    </source>
</evidence>
<keyword evidence="4 6" id="KW-1133">Transmembrane helix</keyword>
<dbReference type="InterPro" id="IPR000983">
    <property type="entry name" value="Bac_GSPG_pilin"/>
</dbReference>
<evidence type="ECO:0000256" key="3">
    <source>
        <dbReference type="ARBA" id="ARBA00022692"/>
    </source>
</evidence>
<protein>
    <submittedName>
        <fullName evidence="7">Type IV pilin PilA</fullName>
    </submittedName>
</protein>
<dbReference type="RefSeq" id="WP_021167349.1">
    <property type="nucleotide sequence ID" value="NZ_CTRP01000004.1"/>
</dbReference>
<name>A0A0U1KUU9_9FIRM</name>
<keyword evidence="8" id="KW-1185">Reference proteome</keyword>
<dbReference type="EMBL" id="CTRP01000004">
    <property type="protein sequence ID" value="CQR71240.1"/>
    <property type="molecule type" value="Genomic_DNA"/>
</dbReference>
<dbReference type="GO" id="GO:0015628">
    <property type="term" value="P:protein secretion by the type II secretion system"/>
    <property type="evidence" value="ECO:0007669"/>
    <property type="project" value="InterPro"/>
</dbReference>
<dbReference type="AlphaFoldDB" id="A0A0U1KUU9"/>
<evidence type="ECO:0000256" key="2">
    <source>
        <dbReference type="ARBA" id="ARBA00022481"/>
    </source>
</evidence>
<comment type="subcellular location">
    <subcellularLocation>
        <location evidence="1">Membrane</location>
        <topology evidence="1">Single-pass membrane protein</topology>
    </subcellularLocation>
</comment>
<dbReference type="PRINTS" id="PR00813">
    <property type="entry name" value="BCTERIALGSPG"/>
</dbReference>
<organism evidence="7 8">
    <name type="scientific">Sporomusa ovata</name>
    <dbReference type="NCBI Taxonomy" id="2378"/>
    <lineage>
        <taxon>Bacteria</taxon>
        <taxon>Bacillati</taxon>
        <taxon>Bacillota</taxon>
        <taxon>Negativicutes</taxon>
        <taxon>Selenomonadales</taxon>
        <taxon>Sporomusaceae</taxon>
        <taxon>Sporomusa</taxon>
    </lineage>
</organism>
<dbReference type="Gene3D" id="3.30.700.10">
    <property type="entry name" value="Glycoprotein, Type 4 Pilin"/>
    <property type="match status" value="1"/>
</dbReference>
<feature type="transmembrane region" description="Helical" evidence="6">
    <location>
        <begin position="7"/>
        <end position="27"/>
    </location>
</feature>
<evidence type="ECO:0000313" key="7">
    <source>
        <dbReference type="EMBL" id="CQR71240.1"/>
    </source>
</evidence>
<evidence type="ECO:0000256" key="5">
    <source>
        <dbReference type="ARBA" id="ARBA00023136"/>
    </source>
</evidence>
<dbReference type="GO" id="GO:0016020">
    <property type="term" value="C:membrane"/>
    <property type="evidence" value="ECO:0007669"/>
    <property type="project" value="UniProtKB-SubCell"/>
</dbReference>
<gene>
    <name evidence="7" type="ORF">SpAn4DRAFT_3745</name>
</gene>
<dbReference type="SUPFAM" id="SSF54523">
    <property type="entry name" value="Pili subunits"/>
    <property type="match status" value="1"/>
</dbReference>
<dbReference type="Pfam" id="PF07963">
    <property type="entry name" value="N_methyl"/>
    <property type="match status" value="1"/>
</dbReference>
<keyword evidence="2" id="KW-0488">Methylation</keyword>
<dbReference type="PANTHER" id="PTHR30093:SF44">
    <property type="entry name" value="TYPE II SECRETION SYSTEM CORE PROTEIN G"/>
    <property type="match status" value="1"/>
</dbReference>
<dbReference type="Proteomes" id="UP000049855">
    <property type="component" value="Unassembled WGS sequence"/>
</dbReference>
<dbReference type="NCBIfam" id="TIGR02532">
    <property type="entry name" value="IV_pilin_GFxxxE"/>
    <property type="match status" value="1"/>
</dbReference>
<reference evidence="8" key="1">
    <citation type="submission" date="2015-03" db="EMBL/GenBank/DDBJ databases">
        <authorList>
            <person name="Nijsse Bart"/>
        </authorList>
    </citation>
    <scope>NUCLEOTIDE SEQUENCE [LARGE SCALE GENOMIC DNA]</scope>
</reference>
<dbReference type="PANTHER" id="PTHR30093">
    <property type="entry name" value="GENERAL SECRETION PATHWAY PROTEIN G"/>
    <property type="match status" value="1"/>
</dbReference>
<dbReference type="InterPro" id="IPR012902">
    <property type="entry name" value="N_methyl_site"/>
</dbReference>
<dbReference type="PROSITE" id="PS00409">
    <property type="entry name" value="PROKAR_NTER_METHYL"/>
    <property type="match status" value="1"/>
</dbReference>
<dbReference type="InterPro" id="IPR045584">
    <property type="entry name" value="Pilin-like"/>
</dbReference>
<evidence type="ECO:0000313" key="8">
    <source>
        <dbReference type="Proteomes" id="UP000049855"/>
    </source>
</evidence>
<evidence type="ECO:0000256" key="4">
    <source>
        <dbReference type="ARBA" id="ARBA00022989"/>
    </source>
</evidence>
<evidence type="ECO:0000256" key="6">
    <source>
        <dbReference type="SAM" id="Phobius"/>
    </source>
</evidence>
<accession>A0A0U1KUU9</accession>
<keyword evidence="5 6" id="KW-0472">Membrane</keyword>
<keyword evidence="3 6" id="KW-0812">Transmembrane</keyword>
<dbReference type="GO" id="GO:0015627">
    <property type="term" value="C:type II protein secretion system complex"/>
    <property type="evidence" value="ECO:0007669"/>
    <property type="project" value="InterPro"/>
</dbReference>
<sequence>MKSQKGFTLIELMVVIAIIGILTAIAVPKFGSAADSANKAKIQADLRTLDSAVSMYYAKEGKYPDSLLTLAPDFIVAVPSVPSPYKGSSGLTYKLDNEGASPTYRAYIEITTGTKIFADTTTPAW</sequence>